<keyword evidence="3" id="KW-1185">Reference proteome</keyword>
<comment type="caution">
    <text evidence="2">The sequence shown here is derived from an EMBL/GenBank/DDBJ whole genome shotgun (WGS) entry which is preliminary data.</text>
</comment>
<proteinExistence type="predicted"/>
<evidence type="ECO:0000313" key="2">
    <source>
        <dbReference type="EMBL" id="VEL15251.1"/>
    </source>
</evidence>
<protein>
    <submittedName>
        <fullName evidence="2">Uncharacterized protein</fullName>
    </submittedName>
</protein>
<evidence type="ECO:0000313" key="3">
    <source>
        <dbReference type="Proteomes" id="UP000784294"/>
    </source>
</evidence>
<feature type="region of interest" description="Disordered" evidence="1">
    <location>
        <begin position="1"/>
        <end position="76"/>
    </location>
</feature>
<sequence length="131" mass="14003">MTRASLKNRHFNASSAEKMGQDSVAKGLAAGPSPAQSTLNGSLSVEPLEVQDAGPSSMQPPSRMREGQAGLTPSCTVRGRNAKTANVKPRLLLYVRKRSESWKPPATRKWPIWPMLPTSSAVARHSIGALG</sequence>
<accession>A0A3S5BRR7</accession>
<organism evidence="2 3">
    <name type="scientific">Protopolystoma xenopodis</name>
    <dbReference type="NCBI Taxonomy" id="117903"/>
    <lineage>
        <taxon>Eukaryota</taxon>
        <taxon>Metazoa</taxon>
        <taxon>Spiralia</taxon>
        <taxon>Lophotrochozoa</taxon>
        <taxon>Platyhelminthes</taxon>
        <taxon>Monogenea</taxon>
        <taxon>Polyopisthocotylea</taxon>
        <taxon>Polystomatidea</taxon>
        <taxon>Polystomatidae</taxon>
        <taxon>Protopolystoma</taxon>
    </lineage>
</organism>
<dbReference type="AlphaFoldDB" id="A0A3S5BRR7"/>
<reference evidence="2" key="1">
    <citation type="submission" date="2018-11" db="EMBL/GenBank/DDBJ databases">
        <authorList>
            <consortium name="Pathogen Informatics"/>
        </authorList>
    </citation>
    <scope>NUCLEOTIDE SEQUENCE</scope>
</reference>
<name>A0A3S5BRR7_9PLAT</name>
<feature type="compositionally biased region" description="Polar residues" evidence="1">
    <location>
        <begin position="34"/>
        <end position="43"/>
    </location>
</feature>
<dbReference type="EMBL" id="CAAALY010023953">
    <property type="protein sequence ID" value="VEL15251.1"/>
    <property type="molecule type" value="Genomic_DNA"/>
</dbReference>
<dbReference type="Proteomes" id="UP000784294">
    <property type="component" value="Unassembled WGS sequence"/>
</dbReference>
<feature type="compositionally biased region" description="Basic residues" evidence="1">
    <location>
        <begin position="1"/>
        <end position="10"/>
    </location>
</feature>
<gene>
    <name evidence="2" type="ORF">PXEA_LOCUS8691</name>
</gene>
<evidence type="ECO:0000256" key="1">
    <source>
        <dbReference type="SAM" id="MobiDB-lite"/>
    </source>
</evidence>